<accession>F2NVP1</accession>
<organism evidence="2 3">
    <name type="scientific">Treponema succinifaciens (strain ATCC 33096 / DSM 2489 / 6091)</name>
    <dbReference type="NCBI Taxonomy" id="869209"/>
    <lineage>
        <taxon>Bacteria</taxon>
        <taxon>Pseudomonadati</taxon>
        <taxon>Spirochaetota</taxon>
        <taxon>Spirochaetia</taxon>
        <taxon>Spirochaetales</taxon>
        <taxon>Treponemataceae</taxon>
        <taxon>Treponema</taxon>
    </lineage>
</organism>
<dbReference type="Gene3D" id="2.40.160.130">
    <property type="entry name" value="Capsule assembly protein Wzi"/>
    <property type="match status" value="1"/>
</dbReference>
<gene>
    <name evidence="2" type="ordered locus">Tresu_1578</name>
</gene>
<keyword evidence="3" id="KW-1185">Reference proteome</keyword>
<proteinExistence type="predicted"/>
<dbReference type="EMBL" id="CP002631">
    <property type="protein sequence ID" value="AEB14478.1"/>
    <property type="molecule type" value="Genomic_DNA"/>
</dbReference>
<dbReference type="HOGENOM" id="CLU_480541_0_0_12"/>
<dbReference type="Proteomes" id="UP000006852">
    <property type="component" value="Chromosome"/>
</dbReference>
<dbReference type="eggNOG" id="ENOG5033K7C">
    <property type="taxonomic scope" value="Bacteria"/>
</dbReference>
<dbReference type="OrthoDB" id="362631at2"/>
<feature type="signal peptide" evidence="1">
    <location>
        <begin position="1"/>
        <end position="25"/>
    </location>
</feature>
<evidence type="ECO:0000313" key="3">
    <source>
        <dbReference type="Proteomes" id="UP000006852"/>
    </source>
</evidence>
<evidence type="ECO:0000256" key="1">
    <source>
        <dbReference type="SAM" id="SignalP"/>
    </source>
</evidence>
<dbReference type="STRING" id="869209.Tresu_1578"/>
<reference evidence="2 3" key="1">
    <citation type="journal article" date="2011" name="Stand. Genomic Sci.">
        <title>Complete genome sequence of Treponema succinifaciens type strain (6091).</title>
        <authorList>
            <person name="Han C."/>
            <person name="Gronow S."/>
            <person name="Teshima H."/>
            <person name="Lapidus A."/>
            <person name="Nolan M."/>
            <person name="Lucas S."/>
            <person name="Hammon N."/>
            <person name="Deshpande S."/>
            <person name="Cheng J.F."/>
            <person name="Zeytun A."/>
            <person name="Tapia R."/>
            <person name="Goodwin L."/>
            <person name="Pitluck S."/>
            <person name="Liolios K."/>
            <person name="Pagani I."/>
            <person name="Ivanova N."/>
            <person name="Mavromatis K."/>
            <person name="Mikhailova N."/>
            <person name="Huntemann M."/>
            <person name="Pati A."/>
            <person name="Chen A."/>
            <person name="Palaniappan K."/>
            <person name="Land M."/>
            <person name="Hauser L."/>
            <person name="Brambilla E.M."/>
            <person name="Rohde M."/>
            <person name="Goker M."/>
            <person name="Woyke T."/>
            <person name="Bristow J."/>
            <person name="Eisen J.A."/>
            <person name="Markowitz V."/>
            <person name="Hugenholtz P."/>
            <person name="Kyrpides N.C."/>
            <person name="Klenk H.P."/>
            <person name="Detter J.C."/>
        </authorList>
    </citation>
    <scope>NUCLEOTIDE SEQUENCE [LARGE SCALE GENOMIC DNA]</scope>
    <source>
        <strain evidence="3">ATCC 33096 / DSM 2489 / 6091</strain>
    </source>
</reference>
<keyword evidence="1" id="KW-0732">Signal</keyword>
<dbReference type="RefSeq" id="WP_013701760.1">
    <property type="nucleotide sequence ID" value="NC_015385.1"/>
</dbReference>
<name>F2NVP1_TRES6</name>
<dbReference type="InterPro" id="IPR038636">
    <property type="entry name" value="Wzi_sf"/>
</dbReference>
<reference evidence="3" key="2">
    <citation type="submission" date="2011-04" db="EMBL/GenBank/DDBJ databases">
        <title>The complete genome of chromosome of Treponema succinifaciens DSM 2489.</title>
        <authorList>
            <person name="Lucas S."/>
            <person name="Copeland A."/>
            <person name="Lapidus A."/>
            <person name="Bruce D."/>
            <person name="Goodwin L."/>
            <person name="Pitluck S."/>
            <person name="Peters L."/>
            <person name="Kyrpides N."/>
            <person name="Mavromatis K."/>
            <person name="Ivanova N."/>
            <person name="Ovchinnikova G."/>
            <person name="Teshima H."/>
            <person name="Detter J.C."/>
            <person name="Tapia R."/>
            <person name="Han C."/>
            <person name="Land M."/>
            <person name="Hauser L."/>
            <person name="Markowitz V."/>
            <person name="Cheng J.-F."/>
            <person name="Hugenholtz P."/>
            <person name="Woyke T."/>
            <person name="Wu D."/>
            <person name="Gronow S."/>
            <person name="Wellnitz S."/>
            <person name="Brambilla E."/>
            <person name="Klenk H.-P."/>
            <person name="Eisen J.A."/>
        </authorList>
    </citation>
    <scope>NUCLEOTIDE SEQUENCE [LARGE SCALE GENOMIC DNA]</scope>
    <source>
        <strain evidence="3">ATCC 33096 / DSM 2489 / 6091</strain>
    </source>
</reference>
<protein>
    <submittedName>
        <fullName evidence="2">Uncharacterized protein</fullName>
    </submittedName>
</protein>
<feature type="chain" id="PRO_5003287244" evidence="1">
    <location>
        <begin position="26"/>
        <end position="630"/>
    </location>
</feature>
<dbReference type="GeneID" id="302998737"/>
<sequence>MKLRKLFFAAVFAFAGAFCFSQVSVDPSDEFYKYALIWENRGLVSNVPPIRPYPLANVKSILQEVIETGCEKDKEIATEIYERVTGKPYHITFETDFFIKHEMEEKNEKNEKKEKQSFSTSKMLALYPAIKGDLGFKDDFVSLGYGAGFAVSNATDIDFMPQYSNSFHDSIFDATEVGPIEMYLDVNSIIALGYKNLFVQGGIYRSGYSAFINEGLSLNDTSYHSGNLSLTYLHDKLSYVQELSMIGATSSYDGDLSTLAPDKIMAFHAIGYEPFDFLKVSFYESAVYGNRLDLSYILPVPYMVAQGVGGASDNLAMGLLIDIKPAPGVLWETDVMCDDFPAEDFFKLNFDSKYRIAAKTGLIYTPANSFLDRLDFNYTFVLPYTYSHWQYDSDSLASISSSTINYQNCTNAGVLIGSQYEPNSDAVKFSVDIKPFKQLTLSMGTTYSRHGNVCETLDTEEAMIYLCADKNVYSTDGSVYTHSMFAANNSNSGNHVSSAWDSMNWLNQKHVQFTLQSSLNVKYDFKPTKKGTRVSLNAGCTFEYIHNYGVSNQMFPGGNEDIIPVYEKDDDGNGGGTGDIIGFRKSKDGEKYDLDSAEAKAIVDGFKDAWISQLTNKLNLFFNFGVTIRF</sequence>
<dbReference type="KEGG" id="tsu:Tresu_1578"/>
<dbReference type="AlphaFoldDB" id="F2NVP1"/>
<evidence type="ECO:0000313" key="2">
    <source>
        <dbReference type="EMBL" id="AEB14478.1"/>
    </source>
</evidence>